<dbReference type="InterPro" id="IPR032675">
    <property type="entry name" value="LRR_dom_sf"/>
</dbReference>
<dbReference type="SMART" id="SM00365">
    <property type="entry name" value="LRR_SD22"/>
    <property type="match status" value="6"/>
</dbReference>
<dbReference type="GeneID" id="100577981"/>
<sequence>MPPSDLTPYATCLIVSIFSAALCQTNCPATCLCHLDQIPSTVMCAGQGLDEFPRNMSDLITRLDLSGNAVTRIPGDEISRLVELEILNLARNRITSFPDGVSPLKSLRELDLSGNVIKGTAEIRSLGQLPSLKVLYLSRNPLSELDGLISGSLEALDAGQCGIRVLSNSSLDGLPRLTTLILVGNPLTTIHDTWSPKLKRLDVSDCQLNYLGPDTFYGFPELDELLLSNNPTLVYSTRNSTLTHPKLRKLDASRCNLDRPGLHGFPSLTHARLTRNAIRILPDRIFARNRQLGFLYLNGNRLETLTASTFEGLVKLQTLDLSANNLEEIHPYTFHENIELKTLNLSYNAFYELPKLTTAAITLDASSNLINRLNENLFANMPRLKSIDLSDNRIQKIPLGLKSTTLRNFDLRANRIVELANDTFLQLTQLRSIDISGNRLTEMADPEIFRNNPYLDIVYLEDNPWHCDCDKMFFMYNYLTEPPKIFKQILICQSPSNVSGYSWLIACFDEWHKPIDYNKDRSWGFAMIVILSLIVLFGSFVSIRHMIKIRRRATEQRRRLENLSLLRQTRNQAQVTIQEIVEHRPEPRINPLELIEPPSYEEAVQMPRLTQSLDDLDNISTRTCSVVGSVDNIRNKKQRRGRRTKRILSENDLLRREERRQERLRRERNNSVDNNETSLPSSQRNSRVYATRRTRRQSVISDSVESGSGRIRGKPQTPSTRKRRRKSTVYTDNDSTDDEYSKIVDLRKWIKELPEEPRSRFGKSTMESDFSTD</sequence>
<dbReference type="GO" id="GO:0005615">
    <property type="term" value="C:extracellular space"/>
    <property type="evidence" value="ECO:0007669"/>
    <property type="project" value="TreeGrafter"/>
</dbReference>
<accession>A0A7M7GYL8</accession>
<keyword evidence="2 6" id="KW-0732">Signal</keyword>
<accession>A0A8B6Z2G7</accession>
<reference evidence="7" key="1">
    <citation type="submission" date="2021-01" db="UniProtKB">
        <authorList>
            <consortium name="EnsemblMetazoa"/>
        </authorList>
    </citation>
    <scope>IDENTIFICATION</scope>
    <source>
        <strain evidence="7">DH4</strain>
    </source>
</reference>
<dbReference type="Pfam" id="PF13855">
    <property type="entry name" value="LRR_8"/>
    <property type="match status" value="4"/>
</dbReference>
<feature type="compositionally biased region" description="Basic and acidic residues" evidence="4">
    <location>
        <begin position="659"/>
        <end position="670"/>
    </location>
</feature>
<feature type="region of interest" description="Disordered" evidence="4">
    <location>
        <begin position="754"/>
        <end position="773"/>
    </location>
</feature>
<evidence type="ECO:0000256" key="5">
    <source>
        <dbReference type="SAM" id="Phobius"/>
    </source>
</evidence>
<dbReference type="PANTHER" id="PTHR24373">
    <property type="entry name" value="SLIT RELATED LEUCINE-RICH REPEAT NEURONAL PROTEIN"/>
    <property type="match status" value="1"/>
</dbReference>
<evidence type="ECO:0000313" key="7">
    <source>
        <dbReference type="EnsemblMetazoa" id="XP_006566264"/>
    </source>
</evidence>
<dbReference type="OrthoDB" id="1574204at2759"/>
<dbReference type="Gene3D" id="3.80.10.10">
    <property type="entry name" value="Ribonuclease Inhibitor"/>
    <property type="match status" value="4"/>
</dbReference>
<evidence type="ECO:0000256" key="4">
    <source>
        <dbReference type="SAM" id="MobiDB-lite"/>
    </source>
</evidence>
<dbReference type="SMART" id="SM00369">
    <property type="entry name" value="LRR_TYP"/>
    <property type="match status" value="12"/>
</dbReference>
<dbReference type="RefSeq" id="XP_006566264.1">
    <property type="nucleotide sequence ID" value="XM_006566201.3"/>
</dbReference>
<keyword evidence="5" id="KW-0472">Membrane</keyword>
<feature type="region of interest" description="Disordered" evidence="4">
    <location>
        <begin position="659"/>
        <end position="737"/>
    </location>
</feature>
<dbReference type="SUPFAM" id="SSF52058">
    <property type="entry name" value="L domain-like"/>
    <property type="match status" value="2"/>
</dbReference>
<dbReference type="SMART" id="SM00364">
    <property type="entry name" value="LRR_BAC"/>
    <property type="match status" value="5"/>
</dbReference>
<evidence type="ECO:0000256" key="6">
    <source>
        <dbReference type="SAM" id="SignalP"/>
    </source>
</evidence>
<feature type="signal peptide" evidence="6">
    <location>
        <begin position="1"/>
        <end position="23"/>
    </location>
</feature>
<keyword evidence="5" id="KW-1133">Transmembrane helix</keyword>
<keyword evidence="8" id="KW-1185">Reference proteome</keyword>
<feature type="compositionally biased region" description="Polar residues" evidence="4">
    <location>
        <begin position="671"/>
        <end position="688"/>
    </location>
</feature>
<keyword evidence="1" id="KW-0433">Leucine-rich repeat</keyword>
<dbReference type="InterPro" id="IPR003591">
    <property type="entry name" value="Leu-rich_rpt_typical-subtyp"/>
</dbReference>
<dbReference type="Proteomes" id="UP000005203">
    <property type="component" value="Linkage group LG10"/>
</dbReference>
<dbReference type="PANTHER" id="PTHR24373:SF370">
    <property type="entry name" value="FISH-LIPS, ISOFORM E"/>
    <property type="match status" value="1"/>
</dbReference>
<evidence type="ECO:0000256" key="1">
    <source>
        <dbReference type="ARBA" id="ARBA00022614"/>
    </source>
</evidence>
<gene>
    <name evidence="7" type="primary">100577981</name>
    <name evidence="9" type="synonym">LOC100577981</name>
</gene>
<organism evidence="7">
    <name type="scientific">Apis mellifera</name>
    <name type="common">Honeybee</name>
    <dbReference type="NCBI Taxonomy" id="7460"/>
    <lineage>
        <taxon>Eukaryota</taxon>
        <taxon>Metazoa</taxon>
        <taxon>Ecdysozoa</taxon>
        <taxon>Arthropoda</taxon>
        <taxon>Hexapoda</taxon>
        <taxon>Insecta</taxon>
        <taxon>Pterygota</taxon>
        <taxon>Neoptera</taxon>
        <taxon>Endopterygota</taxon>
        <taxon>Hymenoptera</taxon>
        <taxon>Apocrita</taxon>
        <taxon>Aculeata</taxon>
        <taxon>Apoidea</taxon>
        <taxon>Anthophila</taxon>
        <taxon>Apidae</taxon>
        <taxon>Apis</taxon>
    </lineage>
</organism>
<dbReference type="InterPro" id="IPR001611">
    <property type="entry name" value="Leu-rich_rpt"/>
</dbReference>
<dbReference type="InterPro" id="IPR050328">
    <property type="entry name" value="Dev_Immune_Receptor"/>
</dbReference>
<dbReference type="PROSITE" id="PS51450">
    <property type="entry name" value="LRR"/>
    <property type="match status" value="6"/>
</dbReference>
<evidence type="ECO:0000313" key="8">
    <source>
        <dbReference type="Proteomes" id="UP000005203"/>
    </source>
</evidence>
<dbReference type="AlphaFoldDB" id="A0A7M7GYL8"/>
<proteinExistence type="predicted"/>
<feature type="compositionally biased region" description="Polar residues" evidence="4">
    <location>
        <begin position="697"/>
        <end position="706"/>
    </location>
</feature>
<reference evidence="9" key="2">
    <citation type="submission" date="2025-04" db="UniProtKB">
        <authorList>
            <consortium name="RefSeq"/>
        </authorList>
    </citation>
    <scope>IDENTIFICATION</scope>
    <source>
        <strain evidence="9">DH4</strain>
        <tissue evidence="9">Whole body</tissue>
    </source>
</reference>
<name>A0A7M7GYL8_APIME</name>
<keyword evidence="5" id="KW-0812">Transmembrane</keyword>
<feature type="transmembrane region" description="Helical" evidence="5">
    <location>
        <begin position="523"/>
        <end position="543"/>
    </location>
</feature>
<protein>
    <submittedName>
        <fullName evidence="9">Insulin-like growth factor-binding protein complex acid labile subunit</fullName>
    </submittedName>
</protein>
<dbReference type="GO" id="GO:0031012">
    <property type="term" value="C:extracellular matrix"/>
    <property type="evidence" value="ECO:0007669"/>
    <property type="project" value="TreeGrafter"/>
</dbReference>
<dbReference type="EnsemblMetazoa" id="XM_006566201">
    <property type="protein sequence ID" value="XP_006566264"/>
    <property type="gene ID" value="LOC100577981"/>
</dbReference>
<dbReference type="KEGG" id="ame:100577981"/>
<feature type="chain" id="PRO_5044659725" evidence="6">
    <location>
        <begin position="24"/>
        <end position="773"/>
    </location>
</feature>
<evidence type="ECO:0000256" key="3">
    <source>
        <dbReference type="ARBA" id="ARBA00022737"/>
    </source>
</evidence>
<evidence type="ECO:0000313" key="9">
    <source>
        <dbReference type="RefSeq" id="XP_006566264.1"/>
    </source>
</evidence>
<keyword evidence="3" id="KW-0677">Repeat</keyword>
<dbReference type="OMA" id="QACESEW"/>
<evidence type="ECO:0000256" key="2">
    <source>
        <dbReference type="ARBA" id="ARBA00022729"/>
    </source>
</evidence>